<name>A0A0G2Y3J1_9VIRU</name>
<accession>A0A0G2Y3J1</accession>
<dbReference type="KEGG" id="vg:80514163"/>
<proteinExistence type="predicted"/>
<evidence type="ECO:0000313" key="1">
    <source>
        <dbReference type="EMBL" id="AKI80365.1"/>
    </source>
</evidence>
<evidence type="ECO:0000313" key="2">
    <source>
        <dbReference type="Proteomes" id="UP000240461"/>
    </source>
</evidence>
<keyword evidence="2" id="KW-1185">Reference proteome</keyword>
<sequence>MCIIADSVKNVSNTKIASFHVAYSIDNNKTMIPSQLIVYAAKIDSTVPSNAIILPVYNPGNDSSKIIPLDLSKFSDFFDKLSTIYGRWFIDDNKIQALSYRNGQISMTNSILQVYTVGDYRFSIMPSKKYFNNLDKSQLNVDPRSKISIDQHNNDYSFIVFQFYQKGVIDITPFGYLCPTNSTSQIVPTIHGHPENNDFMPMDMGINISRMQVFSSIDQFNTPIGGQYNNNFENEAEFDHEIYLLVKDTISADKSTTQDVIDINNLLKKITRDYTNNQIRLFVPKNFIPGKIKITGKKPNRNIFVGPNNYRFMNDLLIDNQK</sequence>
<dbReference type="Proteomes" id="UP000240461">
    <property type="component" value="Segment"/>
</dbReference>
<dbReference type="EMBL" id="KM982402">
    <property type="protein sequence ID" value="AKI80365.1"/>
    <property type="molecule type" value="Genomic_DNA"/>
</dbReference>
<organism evidence="1 2">
    <name type="scientific">Acanthamoeba polyphaga mimivirus Kroon</name>
    <dbReference type="NCBI Taxonomy" id="3069720"/>
    <lineage>
        <taxon>Viruses</taxon>
        <taxon>Varidnaviria</taxon>
        <taxon>Bamfordvirae</taxon>
        <taxon>Nucleocytoviricota</taxon>
        <taxon>Megaviricetes</taxon>
        <taxon>Imitervirales</taxon>
        <taxon>Mimiviridae</taxon>
        <taxon>Megamimivirinae</taxon>
        <taxon>Mimivirus</taxon>
        <taxon>Mimivirus lagoaense</taxon>
    </lineage>
</organism>
<reference evidence="1 2" key="1">
    <citation type="submission" date="2014-10" db="EMBL/GenBank/DDBJ databases">
        <title>Pan-genome analysis of Brazilian lineage A amoebal mimiviruses.</title>
        <authorList>
            <person name="Assis F.L."/>
            <person name="Abrahao J.S."/>
            <person name="Kroon E.G."/>
            <person name="Dornas F.P."/>
            <person name="Andrade K.R."/>
            <person name="Borato P.V.M."/>
            <person name="Pilotto M.R."/>
            <person name="Benamar S."/>
            <person name="LaScola B."/>
            <person name="Colson P."/>
        </authorList>
    </citation>
    <scope>NUCLEOTIDE SEQUENCE [LARGE SCALE GENOMIC DNA]</scope>
    <source>
        <strain evidence="1 2">Kroon</strain>
    </source>
</reference>
<protein>
    <submittedName>
        <fullName evidence="1">Uncharacterized protein</fullName>
    </submittedName>
</protein>